<dbReference type="InterPro" id="IPR037522">
    <property type="entry name" value="HD_GYP_dom"/>
</dbReference>
<dbReference type="PROSITE" id="PS50887">
    <property type="entry name" value="GGDEF"/>
    <property type="match status" value="1"/>
</dbReference>
<dbReference type="RefSeq" id="WP_158345759.1">
    <property type="nucleotide sequence ID" value="NZ_JAHQCW010000041.1"/>
</dbReference>
<name>A0A949K2H2_9FIRM</name>
<dbReference type="Proteomes" id="UP000712157">
    <property type="component" value="Unassembled WGS sequence"/>
</dbReference>
<organism evidence="8 9">
    <name type="scientific">Diplocloster agilis</name>
    <dbReference type="NCBI Taxonomy" id="2850323"/>
    <lineage>
        <taxon>Bacteria</taxon>
        <taxon>Bacillati</taxon>
        <taxon>Bacillota</taxon>
        <taxon>Clostridia</taxon>
        <taxon>Lachnospirales</taxon>
        <taxon>Lachnospiraceae</taxon>
        <taxon>Diplocloster</taxon>
    </lineage>
</organism>
<feature type="region of interest" description="Disordered" evidence="4">
    <location>
        <begin position="364"/>
        <end position="385"/>
    </location>
</feature>
<dbReference type="Pfam" id="PF00990">
    <property type="entry name" value="GGDEF"/>
    <property type="match status" value="1"/>
</dbReference>
<keyword evidence="9" id="KW-1185">Reference proteome</keyword>
<accession>A0A949K2H2</accession>
<dbReference type="Gene3D" id="1.10.3210.10">
    <property type="entry name" value="Hypothetical protein af1432"/>
    <property type="match status" value="1"/>
</dbReference>
<dbReference type="SMART" id="SM00448">
    <property type="entry name" value="REC"/>
    <property type="match status" value="1"/>
</dbReference>
<reference evidence="8" key="1">
    <citation type="submission" date="2021-06" db="EMBL/GenBank/DDBJ databases">
        <title>Description of novel taxa of the family Lachnospiraceae.</title>
        <authorList>
            <person name="Chaplin A.V."/>
            <person name="Sokolova S.R."/>
            <person name="Pikina A.P."/>
            <person name="Korzhanova M."/>
            <person name="Belova V."/>
            <person name="Korostin D."/>
            <person name="Efimov B.A."/>
        </authorList>
    </citation>
    <scope>NUCLEOTIDE SEQUENCE</scope>
    <source>
        <strain evidence="8">ASD5720</strain>
    </source>
</reference>
<comment type="caution">
    <text evidence="8">The sequence shown here is derived from an EMBL/GenBank/DDBJ whole genome shotgun (WGS) entry which is preliminary data.</text>
</comment>
<dbReference type="SMART" id="SM00267">
    <property type="entry name" value="GGDEF"/>
    <property type="match status" value="1"/>
</dbReference>
<dbReference type="InterPro" id="IPR011006">
    <property type="entry name" value="CheY-like_superfamily"/>
</dbReference>
<feature type="domain" description="GGDEF" evidence="6">
    <location>
        <begin position="566"/>
        <end position="695"/>
    </location>
</feature>
<evidence type="ECO:0000256" key="3">
    <source>
        <dbReference type="PROSITE-ProRule" id="PRU00169"/>
    </source>
</evidence>
<evidence type="ECO:0000256" key="4">
    <source>
        <dbReference type="SAM" id="MobiDB-lite"/>
    </source>
</evidence>
<feature type="modified residue" description="4-aspartylphosphate" evidence="3">
    <location>
        <position position="63"/>
    </location>
</feature>
<dbReference type="NCBIfam" id="TIGR00254">
    <property type="entry name" value="GGDEF"/>
    <property type="match status" value="1"/>
</dbReference>
<dbReference type="EMBL" id="JAHQCW010000041">
    <property type="protein sequence ID" value="MBU9738776.1"/>
    <property type="molecule type" value="Genomic_DNA"/>
</dbReference>
<dbReference type="InterPro" id="IPR043128">
    <property type="entry name" value="Rev_trsase/Diguanyl_cyclase"/>
</dbReference>
<dbReference type="InterPro" id="IPR001789">
    <property type="entry name" value="Sig_transdc_resp-reg_receiver"/>
</dbReference>
<dbReference type="Gene3D" id="3.40.50.2300">
    <property type="match status" value="1"/>
</dbReference>
<dbReference type="PROSITE" id="PS50110">
    <property type="entry name" value="RESPONSE_REGULATORY"/>
    <property type="match status" value="1"/>
</dbReference>
<dbReference type="PROSITE" id="PS51832">
    <property type="entry name" value="HD_GYP"/>
    <property type="match status" value="1"/>
</dbReference>
<dbReference type="InterPro" id="IPR052020">
    <property type="entry name" value="Cyclic_di-GMP/3'3'-cGAMP_PDE"/>
</dbReference>
<dbReference type="SUPFAM" id="SSF55073">
    <property type="entry name" value="Nucleotide cyclase"/>
    <property type="match status" value="1"/>
</dbReference>
<dbReference type="SUPFAM" id="SSF109604">
    <property type="entry name" value="HD-domain/PDEase-like"/>
    <property type="match status" value="1"/>
</dbReference>
<evidence type="ECO:0000259" key="7">
    <source>
        <dbReference type="PROSITE" id="PS51832"/>
    </source>
</evidence>
<dbReference type="SUPFAM" id="SSF52172">
    <property type="entry name" value="CheY-like"/>
    <property type="match status" value="1"/>
</dbReference>
<dbReference type="CDD" id="cd00077">
    <property type="entry name" value="HDc"/>
    <property type="match status" value="1"/>
</dbReference>
<dbReference type="Gene3D" id="3.30.70.270">
    <property type="match status" value="1"/>
</dbReference>
<evidence type="ECO:0000313" key="9">
    <source>
        <dbReference type="Proteomes" id="UP000712157"/>
    </source>
</evidence>
<evidence type="ECO:0000256" key="1">
    <source>
        <dbReference type="ARBA" id="ARBA00018672"/>
    </source>
</evidence>
<dbReference type="AlphaFoldDB" id="A0A949K2H2"/>
<dbReference type="InterPro" id="IPR000160">
    <property type="entry name" value="GGDEF_dom"/>
</dbReference>
<feature type="domain" description="HD-GYP" evidence="7">
    <location>
        <begin position="157"/>
        <end position="365"/>
    </location>
</feature>
<keyword evidence="8" id="KW-0548">Nucleotidyltransferase</keyword>
<evidence type="ECO:0000256" key="2">
    <source>
        <dbReference type="ARBA" id="ARBA00024867"/>
    </source>
</evidence>
<dbReference type="CDD" id="cd01949">
    <property type="entry name" value="GGDEF"/>
    <property type="match status" value="1"/>
</dbReference>
<dbReference type="GO" id="GO:0016779">
    <property type="term" value="F:nucleotidyltransferase activity"/>
    <property type="evidence" value="ECO:0007669"/>
    <property type="project" value="UniProtKB-KW"/>
</dbReference>
<keyword evidence="3" id="KW-0597">Phosphoprotein</keyword>
<dbReference type="Pfam" id="PF13487">
    <property type="entry name" value="HD_5"/>
    <property type="match status" value="1"/>
</dbReference>
<dbReference type="InterPro" id="IPR003607">
    <property type="entry name" value="HD/PDEase_dom"/>
</dbReference>
<evidence type="ECO:0000259" key="5">
    <source>
        <dbReference type="PROSITE" id="PS50110"/>
    </source>
</evidence>
<sequence length="714" mass="81381">MTGVYPRGPIKPKLLIVDDVELNRAILSELFCGEYDVLEAENGKKAIEILEIYADSLAVILLDIVMPVMDGFGVLREMVKRHWSGRIPVVMITAETSDSVMQKGYEMGAADIISKPFNPNIIRQRISNIIEQYTYKLHLEKLVAEQTETLRRQSQKLRENSAQMIDTLSAIIEFKNTESVQHIANIRTITRMLLNQLKKRHEEYGLTDEMVENISEAAAMHDIGKIAIPDQILNKPGKLTPEEFEVMKTHTVKGCEILEKLVSVQSLTYYDYCYEICRHHHERWDGKGYPDGLVGDETPIWAQAVSLADVYDALSSKRVYKEAYSSDTAVQMILNGECGVFNPVLLECFLEIVSTFKDGIDQAQMEREQQKNRPQEAKEEHLQEASDLKMQEGDLSYRTLRLLELERQKYRVMSELSGEILFEYEIKTDKLVFSEKYQTLTGNDLIIKNLTQAITDPEYIRPKDLVRLREKISGITSSSPACKLEMEINLEGNGFEWYEVYLYPIWDAGYDVECLGYIGKLINIEEQKRMNLKLQKEADSDPLTGVLNRKAIQEQISKILSDGKTRHAALCFIDIDNFKSVNDDFGHLFGDNVLKHVVSVLLSNSRNTDLVGRIGGDEFVIFLRDISSDEALEKKLQSICDHLSRNCDGCQLSGSLGVSRYPEDGDDYGTLLHKADQALYLSKRLGKNGYQIYHDDCGRFPFQTMLSGVDEYVE</sequence>
<keyword evidence="8" id="KW-0808">Transferase</keyword>
<dbReference type="PANTHER" id="PTHR45228">
    <property type="entry name" value="CYCLIC DI-GMP PHOSPHODIESTERASE TM_0186-RELATED"/>
    <property type="match status" value="1"/>
</dbReference>
<gene>
    <name evidence="8" type="ORF">KTH89_19725</name>
</gene>
<comment type="function">
    <text evidence="2">May play the central regulatory role in sporulation. It may be an element of the effector pathway responsible for the activation of sporulation genes in response to nutritional stress. Spo0A may act in concert with spo0H (a sigma factor) to control the expression of some genes that are critical to the sporulation process.</text>
</comment>
<dbReference type="InterPro" id="IPR029787">
    <property type="entry name" value="Nucleotide_cyclase"/>
</dbReference>
<dbReference type="GO" id="GO:0000160">
    <property type="term" value="P:phosphorelay signal transduction system"/>
    <property type="evidence" value="ECO:0007669"/>
    <property type="project" value="InterPro"/>
</dbReference>
<evidence type="ECO:0000259" key="6">
    <source>
        <dbReference type="PROSITE" id="PS50887"/>
    </source>
</evidence>
<evidence type="ECO:0000313" key="8">
    <source>
        <dbReference type="EMBL" id="MBU9738776.1"/>
    </source>
</evidence>
<feature type="domain" description="Response regulatory" evidence="5">
    <location>
        <begin position="13"/>
        <end position="130"/>
    </location>
</feature>
<proteinExistence type="predicted"/>
<protein>
    <recommendedName>
        <fullName evidence="1">Stage 0 sporulation protein A homolog</fullName>
    </recommendedName>
</protein>
<dbReference type="Pfam" id="PF00072">
    <property type="entry name" value="Response_reg"/>
    <property type="match status" value="1"/>
</dbReference>